<dbReference type="Proteomes" id="UP001200247">
    <property type="component" value="Unassembled WGS sequence"/>
</dbReference>
<dbReference type="PANTHER" id="PTHR30203">
    <property type="entry name" value="OUTER MEMBRANE CATION EFFLUX PROTEIN"/>
    <property type="match status" value="1"/>
</dbReference>
<evidence type="ECO:0000256" key="1">
    <source>
        <dbReference type="ARBA" id="ARBA00007613"/>
    </source>
</evidence>
<dbReference type="Gene3D" id="2.20.200.10">
    <property type="entry name" value="Outer membrane efflux proteins (OEP)"/>
    <property type="match status" value="1"/>
</dbReference>
<gene>
    <name evidence="4" type="ORF">LH440_00490</name>
    <name evidence="3" type="ORF">LHGZ1_1682</name>
</gene>
<dbReference type="Gene3D" id="1.20.1600.10">
    <property type="entry name" value="Outer membrane efflux proteins (OEP)"/>
    <property type="match status" value="1"/>
</dbReference>
<dbReference type="OrthoDB" id="9770517at2"/>
<dbReference type="NCBIfam" id="TIGR01845">
    <property type="entry name" value="outer_NodT"/>
    <property type="match status" value="1"/>
</dbReference>
<feature type="signal peptide" evidence="2">
    <location>
        <begin position="1"/>
        <end position="20"/>
    </location>
</feature>
<keyword evidence="2 3" id="KW-0449">Lipoprotein</keyword>
<comment type="similarity">
    <text evidence="1 2">Belongs to the outer membrane factor (OMF) (TC 1.B.17) family.</text>
</comment>
<dbReference type="AlphaFoldDB" id="A0A248LK10"/>
<proteinExistence type="inferred from homology"/>
<feature type="chain" id="PRO_5044354721" evidence="2">
    <location>
        <begin position="21"/>
        <end position="469"/>
    </location>
</feature>
<organism evidence="3 5">
    <name type="scientific">Laribacter hongkongensis</name>
    <dbReference type="NCBI Taxonomy" id="168471"/>
    <lineage>
        <taxon>Bacteria</taxon>
        <taxon>Pseudomonadati</taxon>
        <taxon>Pseudomonadota</taxon>
        <taxon>Betaproteobacteria</taxon>
        <taxon>Neisseriales</taxon>
        <taxon>Aquaspirillaceae</taxon>
        <taxon>Laribacter</taxon>
    </lineage>
</organism>
<reference evidence="4 6" key="4">
    <citation type="submission" date="2021-10" db="EMBL/GenBank/DDBJ databases">
        <title>Whole-genome sequencing analysis of Laribacter hongkongensis: virulence gene profiles, carbohydrate-active enzyme prediction, and antimicrobial resistance characterization.</title>
        <authorList>
            <person name="Yuan P."/>
            <person name="Zhan Y."/>
            <person name="Chen D."/>
        </authorList>
    </citation>
    <scope>NUCLEOTIDE SEQUENCE [LARGE SCALE GENOMIC DNA]</scope>
    <source>
        <strain evidence="4 6">W67</strain>
    </source>
</reference>
<dbReference type="RefSeq" id="WP_088860785.1">
    <property type="nucleotide sequence ID" value="NZ_CP022115.1"/>
</dbReference>
<dbReference type="GO" id="GO:0005886">
    <property type="term" value="C:plasma membrane"/>
    <property type="evidence" value="ECO:0007669"/>
    <property type="project" value="UniProtKB-SubCell"/>
</dbReference>
<dbReference type="GO" id="GO:0015562">
    <property type="term" value="F:efflux transmembrane transporter activity"/>
    <property type="evidence" value="ECO:0007669"/>
    <property type="project" value="InterPro"/>
</dbReference>
<evidence type="ECO:0000313" key="5">
    <source>
        <dbReference type="Proteomes" id="UP000197424"/>
    </source>
</evidence>
<reference evidence="3" key="1">
    <citation type="journal article" date="2017" name="J. Antimicrob. Chemother.">
        <title>Emergence and genomic analysis of MDR Laribacter hongkongensis strain HLGZ1 from Guangzhou, China.</title>
        <authorList>
            <person name="Wu H.K."/>
            <person name="Chen J.H."/>
            <person name="Yang L."/>
            <person name="Li A.R."/>
            <person name="Su D.H."/>
            <person name="Lin Y.P."/>
            <person name="Chen D.Q."/>
        </authorList>
    </citation>
    <scope>NUCLEOTIDE SEQUENCE</scope>
    <source>
        <strain evidence="3">HLGZ1</strain>
    </source>
</reference>
<sequence length="469" mass="49899">MKAVLTTTCLALLLAGCAVGPDYRRPAVDVPSGFRFQQPDASDAALDTEWWKDFGDPVLDGYVSEALEHNRNLAIAVANVDAAAAQLTIARASLFPTLDYQASASRGRSSSQQLLPGSQAGNSFELLGSTSWQIDLWGALRRQTEAAQALLKASEQARRGVRLSVVSSTVQGYLQLRGLDQQLAIARRTANSYADTVKLFELQYQYGAIARITLEQVRSQYQSALASIPPIEASIVQTENALSLLLGRNPGPVMRGKPLAELRLPPVPGALPSSLLTRRPDILEAEARLVSANAKIGVARAQYFPQLTLNAGIGSLATRTGSLLTAGAGIWSVAGALAGSVFSGGATVGAVRSAEASTRAAEQTYLQTIQQAFADVENALSGWQTSSQRLKSLEDLQASSREYADLAMLQYQGGIANYLTVLDARRQLYSAEIDAASARTGYLSNAVAVYLALGGDWGTAMQPQPRPTP</sequence>
<name>A0A248LK10_9NEIS</name>
<keyword evidence="2" id="KW-0564">Palmitate</keyword>
<keyword evidence="2" id="KW-0812">Transmembrane</keyword>
<evidence type="ECO:0000313" key="3">
    <source>
        <dbReference type="EMBL" id="ASJ24513.1"/>
    </source>
</evidence>
<dbReference type="InterPro" id="IPR010131">
    <property type="entry name" value="MdtP/NodT-like"/>
</dbReference>
<dbReference type="EMBL" id="JAJAXM010000001">
    <property type="protein sequence ID" value="MCG9024399.1"/>
    <property type="molecule type" value="Genomic_DNA"/>
</dbReference>
<dbReference type="EMBL" id="CP022115">
    <property type="protein sequence ID" value="ASJ24513.1"/>
    <property type="molecule type" value="Genomic_DNA"/>
</dbReference>
<keyword evidence="2" id="KW-1134">Transmembrane beta strand</keyword>
<dbReference type="PANTHER" id="PTHR30203:SF33">
    <property type="entry name" value="BLR4455 PROTEIN"/>
    <property type="match status" value="1"/>
</dbReference>
<evidence type="ECO:0000313" key="4">
    <source>
        <dbReference type="EMBL" id="MCG9024399.1"/>
    </source>
</evidence>
<evidence type="ECO:0000313" key="6">
    <source>
        <dbReference type="Proteomes" id="UP001200247"/>
    </source>
</evidence>
<protein>
    <submittedName>
        <fullName evidence="4">Efflux transporter outer membrane subunit</fullName>
    </submittedName>
    <submittedName>
        <fullName evidence="3">RND efflux system, outer membrane lipoprotein, NodT family</fullName>
    </submittedName>
</protein>
<dbReference type="InterPro" id="IPR003423">
    <property type="entry name" value="OMP_efflux"/>
</dbReference>
<dbReference type="Proteomes" id="UP000197424">
    <property type="component" value="Chromosome"/>
</dbReference>
<dbReference type="PROSITE" id="PS51257">
    <property type="entry name" value="PROKAR_LIPOPROTEIN"/>
    <property type="match status" value="1"/>
</dbReference>
<keyword evidence="2" id="KW-0472">Membrane</keyword>
<evidence type="ECO:0000256" key="2">
    <source>
        <dbReference type="RuleBase" id="RU362097"/>
    </source>
</evidence>
<reference evidence="5" key="2">
    <citation type="submission" date="2017-06" db="EMBL/GenBank/DDBJ databases">
        <title>Whole genome sequence of Laribacter hongkongensis LHGZ1.</title>
        <authorList>
            <person name="Chen D."/>
            <person name="Wu H."/>
            <person name="Chen J."/>
        </authorList>
    </citation>
    <scope>NUCLEOTIDE SEQUENCE [LARGE SCALE GENOMIC DNA]</scope>
    <source>
        <strain evidence="5">LHGZ1</strain>
    </source>
</reference>
<accession>A0A248LK10</accession>
<keyword evidence="2" id="KW-0732">Signal</keyword>
<dbReference type="Pfam" id="PF02321">
    <property type="entry name" value="OEP"/>
    <property type="match status" value="2"/>
</dbReference>
<dbReference type="SUPFAM" id="SSF56954">
    <property type="entry name" value="Outer membrane efflux proteins (OEP)"/>
    <property type="match status" value="1"/>
</dbReference>
<comment type="subcellular location">
    <subcellularLocation>
        <location evidence="2">Cell membrane</location>
        <topology evidence="2">Lipid-anchor</topology>
    </subcellularLocation>
</comment>
<reference evidence="3" key="3">
    <citation type="submission" date="2017-06" db="EMBL/GenBank/DDBJ databases">
        <authorList>
            <person name="Kim H.J."/>
            <person name="Triplett B.A."/>
        </authorList>
    </citation>
    <scope>NUCLEOTIDE SEQUENCE</scope>
    <source>
        <strain evidence="3">HLGZ1</strain>
    </source>
</reference>